<dbReference type="Proteomes" id="UP000195787">
    <property type="component" value="Unassembled WGS sequence"/>
</dbReference>
<evidence type="ECO:0000313" key="3">
    <source>
        <dbReference type="EMBL" id="SJM68172.1"/>
    </source>
</evidence>
<keyword evidence="4" id="KW-1185">Reference proteome</keyword>
<dbReference type="OrthoDB" id="5188303at2"/>
<protein>
    <recommendedName>
        <fullName evidence="2">SseB protein N-terminal domain-containing protein</fullName>
    </recommendedName>
</protein>
<name>A0A1R4GJR0_9MICO</name>
<dbReference type="InterPro" id="IPR009839">
    <property type="entry name" value="SseB_N"/>
</dbReference>
<evidence type="ECO:0000259" key="2">
    <source>
        <dbReference type="Pfam" id="PF07179"/>
    </source>
</evidence>
<reference evidence="3 4" key="1">
    <citation type="submission" date="2017-02" db="EMBL/GenBank/DDBJ databases">
        <authorList>
            <person name="Peterson S.W."/>
        </authorList>
    </citation>
    <scope>NUCLEOTIDE SEQUENCE [LARGE SCALE GENOMIC DNA]</scope>
    <source>
        <strain evidence="3 4">LMG 22410</strain>
    </source>
</reference>
<dbReference type="AlphaFoldDB" id="A0A1R4GJR0"/>
<evidence type="ECO:0000313" key="4">
    <source>
        <dbReference type="Proteomes" id="UP000195787"/>
    </source>
</evidence>
<evidence type="ECO:0000256" key="1">
    <source>
        <dbReference type="SAM" id="MobiDB-lite"/>
    </source>
</evidence>
<dbReference type="Pfam" id="PF07179">
    <property type="entry name" value="SseB"/>
    <property type="match status" value="1"/>
</dbReference>
<dbReference type="EMBL" id="FUHU01000045">
    <property type="protein sequence ID" value="SJM68172.1"/>
    <property type="molecule type" value="Genomic_DNA"/>
</dbReference>
<proteinExistence type="predicted"/>
<dbReference type="GeneID" id="303174009"/>
<accession>A0A1R4GJR0</accession>
<dbReference type="RefSeq" id="WP_086992858.1">
    <property type="nucleotide sequence ID" value="NZ_FUHU01000045.1"/>
</dbReference>
<organism evidence="3 4">
    <name type="scientific">Agrococcus casei LMG 22410</name>
    <dbReference type="NCBI Taxonomy" id="1255656"/>
    <lineage>
        <taxon>Bacteria</taxon>
        <taxon>Bacillati</taxon>
        <taxon>Actinomycetota</taxon>
        <taxon>Actinomycetes</taxon>
        <taxon>Micrococcales</taxon>
        <taxon>Microbacteriaceae</taxon>
        <taxon>Agrococcus</taxon>
    </lineage>
</organism>
<gene>
    <name evidence="3" type="ORF">CZ674_12410</name>
</gene>
<feature type="region of interest" description="Disordered" evidence="1">
    <location>
        <begin position="1"/>
        <end position="24"/>
    </location>
</feature>
<feature type="domain" description="SseB protein N-terminal" evidence="2">
    <location>
        <begin position="45"/>
        <end position="167"/>
    </location>
</feature>
<sequence>MSGADRDADSAGFPWEGRTFNHHDTEYKDDDGSIPAGFAAAMAALRAQGDKAAETDALARAVASLAGQRLLIPLVAEAGETGHTPAGKLVDKSQELSIPTVEGPDGAPILPVFSNAAAMSAWNPKSRPVPASVQRVVFAALEDDAQRVVIDGGTDTELVLTAPVLRAMAAERDWSPAYARADVMEAIGLAATQLQTVAAMAVVPGDPQSMLRGPEILIVLVTGDEAETRSELPAFVAALGQAEPVALHAASIKVSLYPLGESGLDVQFPPGSRVAGLRA</sequence>